<dbReference type="PANTHER" id="PTHR37263">
    <property type="entry name" value="EXPRESSED PROTEIN"/>
    <property type="match status" value="1"/>
</dbReference>
<dbReference type="OrthoDB" id="1927320at2759"/>
<reference evidence="1 2" key="1">
    <citation type="submission" date="2018-02" db="EMBL/GenBank/DDBJ databases">
        <title>Draft genome of wild Prunus yedoensis var. nudiflora.</title>
        <authorList>
            <person name="Baek S."/>
            <person name="Kim J.-H."/>
            <person name="Choi K."/>
            <person name="Kim G.-B."/>
            <person name="Cho A."/>
            <person name="Jang H."/>
            <person name="Shin C.-H."/>
            <person name="Yu H.-J."/>
            <person name="Mun J.-H."/>
        </authorList>
    </citation>
    <scope>NUCLEOTIDE SEQUENCE [LARGE SCALE GENOMIC DNA]</scope>
    <source>
        <strain evidence="2">cv. Jeju island</strain>
        <tissue evidence="1">Leaf</tissue>
    </source>
</reference>
<name>A0A314UX38_PRUYE</name>
<proteinExistence type="predicted"/>
<dbReference type="EMBL" id="PJQY01002864">
    <property type="protein sequence ID" value="PQM42115.1"/>
    <property type="molecule type" value="Genomic_DNA"/>
</dbReference>
<accession>A0A314UX38</accession>
<gene>
    <name evidence="1" type="ORF">Pyn_02503</name>
</gene>
<comment type="caution">
    <text evidence="1">The sequence shown here is derived from an EMBL/GenBank/DDBJ whole genome shotgun (WGS) entry which is preliminary data.</text>
</comment>
<dbReference type="PANTHER" id="PTHR37263:SF2">
    <property type="entry name" value="EXPRESSED PROTEIN"/>
    <property type="match status" value="1"/>
</dbReference>
<keyword evidence="2" id="KW-1185">Reference proteome</keyword>
<dbReference type="AlphaFoldDB" id="A0A314UX38"/>
<organism evidence="1 2">
    <name type="scientific">Prunus yedoensis var. nudiflora</name>
    <dbReference type="NCBI Taxonomy" id="2094558"/>
    <lineage>
        <taxon>Eukaryota</taxon>
        <taxon>Viridiplantae</taxon>
        <taxon>Streptophyta</taxon>
        <taxon>Embryophyta</taxon>
        <taxon>Tracheophyta</taxon>
        <taxon>Spermatophyta</taxon>
        <taxon>Magnoliopsida</taxon>
        <taxon>eudicotyledons</taxon>
        <taxon>Gunneridae</taxon>
        <taxon>Pentapetalae</taxon>
        <taxon>rosids</taxon>
        <taxon>fabids</taxon>
        <taxon>Rosales</taxon>
        <taxon>Rosaceae</taxon>
        <taxon>Amygdaloideae</taxon>
        <taxon>Amygdaleae</taxon>
        <taxon>Prunus</taxon>
    </lineage>
</organism>
<evidence type="ECO:0000313" key="2">
    <source>
        <dbReference type="Proteomes" id="UP000250321"/>
    </source>
</evidence>
<evidence type="ECO:0000313" key="1">
    <source>
        <dbReference type="EMBL" id="PQM42115.1"/>
    </source>
</evidence>
<protein>
    <submittedName>
        <fullName evidence="1">Uncharacterized protein</fullName>
    </submittedName>
</protein>
<sequence length="108" mass="12075">MHLWPSATIRDSFKLAYLRKLEWNLQRMKREKESSASVNQKLLDSQEGGVQQSNSQECEVNGKMTEVPNPKAHGVVLGLCREILMLLSCCFCCFCCGACAGEDADLVF</sequence>
<dbReference type="Proteomes" id="UP000250321">
    <property type="component" value="Unassembled WGS sequence"/>
</dbReference>